<gene>
    <name evidence="2" type="ORF">F511_03511</name>
</gene>
<keyword evidence="3" id="KW-1185">Reference proteome</keyword>
<evidence type="ECO:0000313" key="2">
    <source>
        <dbReference type="EMBL" id="KZV15615.1"/>
    </source>
</evidence>
<accession>A0A2Z7A9I4</accession>
<proteinExistence type="predicted"/>
<evidence type="ECO:0000256" key="1">
    <source>
        <dbReference type="SAM" id="MobiDB-lite"/>
    </source>
</evidence>
<dbReference type="Proteomes" id="UP000250235">
    <property type="component" value="Unassembled WGS sequence"/>
</dbReference>
<feature type="region of interest" description="Disordered" evidence="1">
    <location>
        <begin position="1"/>
        <end position="25"/>
    </location>
</feature>
<reference evidence="2 3" key="1">
    <citation type="journal article" date="2015" name="Proc. Natl. Acad. Sci. U.S.A.">
        <title>The resurrection genome of Boea hygrometrica: A blueprint for survival of dehydration.</title>
        <authorList>
            <person name="Xiao L."/>
            <person name="Yang G."/>
            <person name="Zhang L."/>
            <person name="Yang X."/>
            <person name="Zhao S."/>
            <person name="Ji Z."/>
            <person name="Zhou Q."/>
            <person name="Hu M."/>
            <person name="Wang Y."/>
            <person name="Chen M."/>
            <person name="Xu Y."/>
            <person name="Jin H."/>
            <person name="Xiao X."/>
            <person name="Hu G."/>
            <person name="Bao F."/>
            <person name="Hu Y."/>
            <person name="Wan P."/>
            <person name="Li L."/>
            <person name="Deng X."/>
            <person name="Kuang T."/>
            <person name="Xiang C."/>
            <person name="Zhu J.K."/>
            <person name="Oliver M.J."/>
            <person name="He Y."/>
        </authorList>
    </citation>
    <scope>NUCLEOTIDE SEQUENCE [LARGE SCALE GENOMIC DNA]</scope>
    <source>
        <strain evidence="3">cv. XS01</strain>
    </source>
</reference>
<organism evidence="2 3">
    <name type="scientific">Dorcoceras hygrometricum</name>
    <dbReference type="NCBI Taxonomy" id="472368"/>
    <lineage>
        <taxon>Eukaryota</taxon>
        <taxon>Viridiplantae</taxon>
        <taxon>Streptophyta</taxon>
        <taxon>Embryophyta</taxon>
        <taxon>Tracheophyta</taxon>
        <taxon>Spermatophyta</taxon>
        <taxon>Magnoliopsida</taxon>
        <taxon>eudicotyledons</taxon>
        <taxon>Gunneridae</taxon>
        <taxon>Pentapetalae</taxon>
        <taxon>asterids</taxon>
        <taxon>lamiids</taxon>
        <taxon>Lamiales</taxon>
        <taxon>Gesneriaceae</taxon>
        <taxon>Didymocarpoideae</taxon>
        <taxon>Trichosporeae</taxon>
        <taxon>Loxocarpinae</taxon>
        <taxon>Dorcoceras</taxon>
    </lineage>
</organism>
<sequence>MVGAPSVGPTPGPAGPSRTSHGSSICLKWANEPHQDAAARVSLQGIKRFTAGRGANPAGGAPGGGFTAGRGANPAGGSPGGG</sequence>
<evidence type="ECO:0000313" key="3">
    <source>
        <dbReference type="Proteomes" id="UP000250235"/>
    </source>
</evidence>
<feature type="region of interest" description="Disordered" evidence="1">
    <location>
        <begin position="51"/>
        <end position="82"/>
    </location>
</feature>
<dbReference type="AlphaFoldDB" id="A0A2Z7A9I4"/>
<name>A0A2Z7A9I4_9LAMI</name>
<dbReference type="EMBL" id="KV019704">
    <property type="protein sequence ID" value="KZV15615.1"/>
    <property type="molecule type" value="Genomic_DNA"/>
</dbReference>
<protein>
    <submittedName>
        <fullName evidence="2">Uncharacterized protein</fullName>
    </submittedName>
</protein>